<feature type="region of interest" description="Disordered" evidence="1">
    <location>
        <begin position="130"/>
        <end position="149"/>
    </location>
</feature>
<proteinExistence type="predicted"/>
<dbReference type="AlphaFoldDB" id="A0AA88S4Q3"/>
<sequence>MPLTASASLLATVNLIEYKINRSEQGAGNKTTRLRAPPGSDPSARLQVVSILCSMTLQRDAPLDTRLSQQHREADLMAGISLDVQLRVLINRLLKAVSAGGVEEAKPPTFTPSAISTSCQLCYSEEKKSFQRRSEREQKPGELPETITQLEEKMFQTIKQRE</sequence>
<keyword evidence="3" id="KW-1185">Reference proteome</keyword>
<evidence type="ECO:0000313" key="3">
    <source>
        <dbReference type="Proteomes" id="UP001187315"/>
    </source>
</evidence>
<dbReference type="EMBL" id="JAVHJS010000021">
    <property type="protein sequence ID" value="KAK2823128.1"/>
    <property type="molecule type" value="Genomic_DNA"/>
</dbReference>
<protein>
    <submittedName>
        <fullName evidence="2">Uncharacterized protein</fullName>
    </submittedName>
</protein>
<name>A0AA88S4Q3_TACVA</name>
<evidence type="ECO:0000256" key="1">
    <source>
        <dbReference type="SAM" id="MobiDB-lite"/>
    </source>
</evidence>
<evidence type="ECO:0000313" key="2">
    <source>
        <dbReference type="EMBL" id="KAK2823128.1"/>
    </source>
</evidence>
<dbReference type="Proteomes" id="UP001187315">
    <property type="component" value="Unassembled WGS sequence"/>
</dbReference>
<gene>
    <name evidence="2" type="ORF">Q7C36_019728</name>
</gene>
<organism evidence="2 3">
    <name type="scientific">Tachysurus vachellii</name>
    <name type="common">Darkbarbel catfish</name>
    <name type="synonym">Pelteobagrus vachellii</name>
    <dbReference type="NCBI Taxonomy" id="175792"/>
    <lineage>
        <taxon>Eukaryota</taxon>
        <taxon>Metazoa</taxon>
        <taxon>Chordata</taxon>
        <taxon>Craniata</taxon>
        <taxon>Vertebrata</taxon>
        <taxon>Euteleostomi</taxon>
        <taxon>Actinopterygii</taxon>
        <taxon>Neopterygii</taxon>
        <taxon>Teleostei</taxon>
        <taxon>Ostariophysi</taxon>
        <taxon>Siluriformes</taxon>
        <taxon>Bagridae</taxon>
        <taxon>Tachysurus</taxon>
    </lineage>
</organism>
<comment type="caution">
    <text evidence="2">The sequence shown here is derived from an EMBL/GenBank/DDBJ whole genome shotgun (WGS) entry which is preliminary data.</text>
</comment>
<accession>A0AA88S4Q3</accession>
<feature type="compositionally biased region" description="Basic and acidic residues" evidence="1">
    <location>
        <begin position="130"/>
        <end position="142"/>
    </location>
</feature>
<reference evidence="2" key="1">
    <citation type="submission" date="2023-08" db="EMBL/GenBank/DDBJ databases">
        <title>Pelteobagrus vachellii genome.</title>
        <authorList>
            <person name="Liu H."/>
        </authorList>
    </citation>
    <scope>NUCLEOTIDE SEQUENCE</scope>
    <source>
        <strain evidence="2">PRFRI_2022a</strain>
        <tissue evidence="2">Muscle</tissue>
    </source>
</reference>